<proteinExistence type="predicted"/>
<dbReference type="PROSITE" id="PS51257">
    <property type="entry name" value="PROKAR_LIPOPROTEIN"/>
    <property type="match status" value="1"/>
</dbReference>
<feature type="compositionally biased region" description="Low complexity" evidence="1">
    <location>
        <begin position="53"/>
        <end position="76"/>
    </location>
</feature>
<feature type="region of interest" description="Disordered" evidence="1">
    <location>
        <begin position="50"/>
        <end position="76"/>
    </location>
</feature>
<protein>
    <submittedName>
        <fullName evidence="2">Uncharacterized protein</fullName>
    </submittedName>
</protein>
<dbReference type="EMBL" id="UINC01132460">
    <property type="protein sequence ID" value="SVD14799.1"/>
    <property type="molecule type" value="Genomic_DNA"/>
</dbReference>
<reference evidence="2" key="1">
    <citation type="submission" date="2018-05" db="EMBL/GenBank/DDBJ databases">
        <authorList>
            <person name="Lanie J.A."/>
            <person name="Ng W.-L."/>
            <person name="Kazmierczak K.M."/>
            <person name="Andrzejewski T.M."/>
            <person name="Davidsen T.M."/>
            <person name="Wayne K.J."/>
            <person name="Tettelin H."/>
            <person name="Glass J.I."/>
            <person name="Rusch D."/>
            <person name="Podicherti R."/>
            <person name="Tsui H.-C.T."/>
            <person name="Winkler M.E."/>
        </authorList>
    </citation>
    <scope>NUCLEOTIDE SEQUENCE</scope>
</reference>
<evidence type="ECO:0000313" key="2">
    <source>
        <dbReference type="EMBL" id="SVD14799.1"/>
    </source>
</evidence>
<name>A0A382SXY2_9ZZZZ</name>
<organism evidence="2">
    <name type="scientific">marine metagenome</name>
    <dbReference type="NCBI Taxonomy" id="408172"/>
    <lineage>
        <taxon>unclassified sequences</taxon>
        <taxon>metagenomes</taxon>
        <taxon>ecological metagenomes</taxon>
    </lineage>
</organism>
<evidence type="ECO:0000256" key="1">
    <source>
        <dbReference type="SAM" id="MobiDB-lite"/>
    </source>
</evidence>
<dbReference type="AlphaFoldDB" id="A0A382SXY2"/>
<gene>
    <name evidence="2" type="ORF">METZ01_LOCUS367653</name>
</gene>
<sequence>MRSPFLLLTTAALLVGCTAGDDSADSDLLLEQAAVVESLQEQVADLEARVARSTSTVPPTTAPPTTTSSTTTVPAPMPTAAEVFAAASPS</sequence>
<feature type="non-terminal residue" evidence="2">
    <location>
        <position position="90"/>
    </location>
</feature>
<accession>A0A382SXY2</accession>